<feature type="transmembrane region" description="Helical" evidence="8">
    <location>
        <begin position="194"/>
        <end position="212"/>
    </location>
</feature>
<evidence type="ECO:0000256" key="3">
    <source>
        <dbReference type="ARBA" id="ARBA00022502"/>
    </source>
</evidence>
<evidence type="ECO:0000256" key="2">
    <source>
        <dbReference type="ARBA" id="ARBA00004687"/>
    </source>
</evidence>
<name>A0A2T6ZST1_TUBBO</name>
<dbReference type="EMBL" id="NESQ01000118">
    <property type="protein sequence ID" value="PUU78494.1"/>
    <property type="molecule type" value="Genomic_DNA"/>
</dbReference>
<evidence type="ECO:0000313" key="10">
    <source>
        <dbReference type="Proteomes" id="UP000244722"/>
    </source>
</evidence>
<dbReference type="InterPro" id="IPR009580">
    <property type="entry name" value="GPI_biosynthesis_protein_Pig-F"/>
</dbReference>
<gene>
    <name evidence="9" type="ORF">B9Z19DRAFT_1142387</name>
</gene>
<dbReference type="AlphaFoldDB" id="A0A2T6ZST1"/>
<evidence type="ECO:0000313" key="9">
    <source>
        <dbReference type="EMBL" id="PUU78494.1"/>
    </source>
</evidence>
<dbReference type="OrthoDB" id="17366at2759"/>
<comment type="pathway">
    <text evidence="2">Glycolipid biosynthesis; glycosylphosphatidylinositol-anchor biosynthesis.</text>
</comment>
<comment type="caution">
    <text evidence="9">The sequence shown here is derived from an EMBL/GenBank/DDBJ whole genome shotgun (WGS) entry which is preliminary data.</text>
</comment>
<evidence type="ECO:0000256" key="6">
    <source>
        <dbReference type="ARBA" id="ARBA00022989"/>
    </source>
</evidence>
<feature type="transmembrane region" description="Helical" evidence="8">
    <location>
        <begin position="94"/>
        <end position="120"/>
    </location>
</feature>
<evidence type="ECO:0000256" key="5">
    <source>
        <dbReference type="ARBA" id="ARBA00022824"/>
    </source>
</evidence>
<proteinExistence type="predicted"/>
<keyword evidence="7 8" id="KW-0472">Membrane</keyword>
<dbReference type="UniPathway" id="UPA00196"/>
<keyword evidence="5" id="KW-0256">Endoplasmic reticulum</keyword>
<feature type="transmembrane region" description="Helical" evidence="8">
    <location>
        <begin position="126"/>
        <end position="146"/>
    </location>
</feature>
<keyword evidence="10" id="KW-1185">Reference proteome</keyword>
<dbReference type="Proteomes" id="UP000244722">
    <property type="component" value="Unassembled WGS sequence"/>
</dbReference>
<dbReference type="STRING" id="42251.A0A2T6ZST1"/>
<evidence type="ECO:0000256" key="7">
    <source>
        <dbReference type="ARBA" id="ARBA00023136"/>
    </source>
</evidence>
<dbReference type="GO" id="GO:0006506">
    <property type="term" value="P:GPI anchor biosynthetic process"/>
    <property type="evidence" value="ECO:0007669"/>
    <property type="project" value="UniProtKB-UniPathway"/>
</dbReference>
<organism evidence="9 10">
    <name type="scientific">Tuber borchii</name>
    <name type="common">White truffle</name>
    <dbReference type="NCBI Taxonomy" id="42251"/>
    <lineage>
        <taxon>Eukaryota</taxon>
        <taxon>Fungi</taxon>
        <taxon>Dikarya</taxon>
        <taxon>Ascomycota</taxon>
        <taxon>Pezizomycotina</taxon>
        <taxon>Pezizomycetes</taxon>
        <taxon>Pezizales</taxon>
        <taxon>Tuberaceae</taxon>
        <taxon>Tuber</taxon>
    </lineage>
</organism>
<evidence type="ECO:0000256" key="1">
    <source>
        <dbReference type="ARBA" id="ARBA00004477"/>
    </source>
</evidence>
<evidence type="ECO:0000256" key="8">
    <source>
        <dbReference type="SAM" id="Phobius"/>
    </source>
</evidence>
<dbReference type="Pfam" id="PF06699">
    <property type="entry name" value="PIG-F"/>
    <property type="match status" value="1"/>
</dbReference>
<sequence length="226" mass="24341">MPTPTTHPRRTPAATSTSALRATEPHIHTAILASIFITIFPSLVYDPASTLLWTLPGLALLQAIYQVRCLRMLNLTSTSGTGKKEVMGVTSKIISSFLAILFATTIGTTTLYVLLVLFGAPATTHILPTVLCAMHTALLAVAPLVYKYRLEGRVWREILGGRAVVEECFAGGVGALVGAWIGAVPIPLGVDREWQKWPVTIVTGAYIGYIVGKSLGWMYPGKRLPL</sequence>
<comment type="subcellular location">
    <subcellularLocation>
        <location evidence="1">Endoplasmic reticulum membrane</location>
        <topology evidence="1">Multi-pass membrane protein</topology>
    </subcellularLocation>
</comment>
<accession>A0A2T6ZST1</accession>
<feature type="transmembrane region" description="Helical" evidence="8">
    <location>
        <begin position="167"/>
        <end position="188"/>
    </location>
</feature>
<keyword evidence="6 8" id="KW-1133">Transmembrane helix</keyword>
<evidence type="ECO:0000256" key="4">
    <source>
        <dbReference type="ARBA" id="ARBA00022692"/>
    </source>
</evidence>
<keyword evidence="4 8" id="KW-0812">Transmembrane</keyword>
<keyword evidence="3" id="KW-0337">GPI-anchor biosynthesis</keyword>
<protein>
    <submittedName>
        <fullName evidence="9">GPI biosynthesis protein Pig-F</fullName>
    </submittedName>
</protein>
<reference evidence="9 10" key="1">
    <citation type="submission" date="2017-04" db="EMBL/GenBank/DDBJ databases">
        <title>Draft genome sequence of Tuber borchii Vittad., a whitish edible truffle.</title>
        <authorList>
            <consortium name="DOE Joint Genome Institute"/>
            <person name="Murat C."/>
            <person name="Kuo A."/>
            <person name="Barry K.W."/>
            <person name="Clum A."/>
            <person name="Dockter R.B."/>
            <person name="Fauchery L."/>
            <person name="Iotti M."/>
            <person name="Kohler A."/>
            <person name="Labutti K."/>
            <person name="Lindquist E.A."/>
            <person name="Lipzen A."/>
            <person name="Ohm R.A."/>
            <person name="Wang M."/>
            <person name="Grigoriev I.V."/>
            <person name="Zambonelli A."/>
            <person name="Martin F.M."/>
        </authorList>
    </citation>
    <scope>NUCLEOTIDE SEQUENCE [LARGE SCALE GENOMIC DNA]</scope>
    <source>
        <strain evidence="9 10">Tbo3840</strain>
    </source>
</reference>
<dbReference type="GO" id="GO:0005789">
    <property type="term" value="C:endoplasmic reticulum membrane"/>
    <property type="evidence" value="ECO:0007669"/>
    <property type="project" value="UniProtKB-SubCell"/>
</dbReference>